<protein>
    <submittedName>
        <fullName evidence="1">Uncharacterized protein</fullName>
    </submittedName>
</protein>
<proteinExistence type="predicted"/>
<dbReference type="STRING" id="1388766.A0A017S9I4"/>
<dbReference type="GeneID" id="63697658"/>
<dbReference type="HOGENOM" id="CLU_2157844_0_0_1"/>
<keyword evidence="2" id="KW-1185">Reference proteome</keyword>
<reference evidence="2" key="1">
    <citation type="journal article" date="2014" name="Nat. Commun.">
        <title>Genomic adaptations of the halophilic Dead Sea filamentous fungus Eurotium rubrum.</title>
        <authorList>
            <person name="Kis-Papo T."/>
            <person name="Weig A.R."/>
            <person name="Riley R."/>
            <person name="Persoh D."/>
            <person name="Salamov A."/>
            <person name="Sun H."/>
            <person name="Lipzen A."/>
            <person name="Wasser S.P."/>
            <person name="Rambold G."/>
            <person name="Grigoriev I.V."/>
            <person name="Nevo E."/>
        </authorList>
    </citation>
    <scope>NUCLEOTIDE SEQUENCE [LARGE SCALE GENOMIC DNA]</scope>
    <source>
        <strain evidence="2">CBS 135680</strain>
    </source>
</reference>
<dbReference type="OrthoDB" id="4483229at2759"/>
<evidence type="ECO:0000313" key="2">
    <source>
        <dbReference type="Proteomes" id="UP000019804"/>
    </source>
</evidence>
<organism evidence="1 2">
    <name type="scientific">Aspergillus ruber (strain CBS 135680)</name>
    <dbReference type="NCBI Taxonomy" id="1388766"/>
    <lineage>
        <taxon>Eukaryota</taxon>
        <taxon>Fungi</taxon>
        <taxon>Dikarya</taxon>
        <taxon>Ascomycota</taxon>
        <taxon>Pezizomycotina</taxon>
        <taxon>Eurotiomycetes</taxon>
        <taxon>Eurotiomycetidae</taxon>
        <taxon>Eurotiales</taxon>
        <taxon>Aspergillaceae</taxon>
        <taxon>Aspergillus</taxon>
        <taxon>Aspergillus subgen. Aspergillus</taxon>
    </lineage>
</organism>
<dbReference type="AlphaFoldDB" id="A0A017S9I4"/>
<accession>A0A017S9I4</accession>
<evidence type="ECO:0000313" key="1">
    <source>
        <dbReference type="EMBL" id="EYE92855.1"/>
    </source>
</evidence>
<dbReference type="RefSeq" id="XP_040636543.1">
    <property type="nucleotide sequence ID" value="XM_040782534.1"/>
</dbReference>
<sequence>MNENADGNIVDSCVFLIADEKTAEDTLLLVQSSEQGENEDRLALKCVGVAAEHVNTESVAVSVAIKDVEELLGSVYRDEIIEVGGKTVISYRKREGKRQRNSYELYREHEL</sequence>
<dbReference type="Proteomes" id="UP000019804">
    <property type="component" value="Unassembled WGS sequence"/>
</dbReference>
<name>A0A017S9I4_ASPRC</name>
<dbReference type="EMBL" id="KK088434">
    <property type="protein sequence ID" value="EYE92855.1"/>
    <property type="molecule type" value="Genomic_DNA"/>
</dbReference>
<gene>
    <name evidence="1" type="ORF">EURHEDRAFT_414809</name>
</gene>